<dbReference type="CDD" id="cd18322">
    <property type="entry name" value="BTB_POZ_SKP1"/>
    <property type="match status" value="1"/>
</dbReference>
<dbReference type="STRING" id="947166.A0A1D1VL35"/>
<reference evidence="7 8" key="1">
    <citation type="journal article" date="2016" name="Nat. Commun.">
        <title>Extremotolerant tardigrade genome and improved radiotolerance of human cultured cells by tardigrade-unique protein.</title>
        <authorList>
            <person name="Hashimoto T."/>
            <person name="Horikawa D.D."/>
            <person name="Saito Y."/>
            <person name="Kuwahara H."/>
            <person name="Kozuka-Hata H."/>
            <person name="Shin-I T."/>
            <person name="Minakuchi Y."/>
            <person name="Ohishi K."/>
            <person name="Motoyama A."/>
            <person name="Aizu T."/>
            <person name="Enomoto A."/>
            <person name="Kondo K."/>
            <person name="Tanaka S."/>
            <person name="Hara Y."/>
            <person name="Koshikawa S."/>
            <person name="Sagara H."/>
            <person name="Miura T."/>
            <person name="Yokobori S."/>
            <person name="Miyagawa K."/>
            <person name="Suzuki Y."/>
            <person name="Kubo T."/>
            <person name="Oyama M."/>
            <person name="Kohara Y."/>
            <person name="Fujiyama A."/>
            <person name="Arakawa K."/>
            <person name="Katayama T."/>
            <person name="Toyoda A."/>
            <person name="Kunieda T."/>
        </authorList>
    </citation>
    <scope>NUCLEOTIDE SEQUENCE [LARGE SCALE GENOMIC DNA]</scope>
    <source>
        <strain evidence="7 8">YOKOZUNA-1</strain>
    </source>
</reference>
<dbReference type="InterPro" id="IPR016073">
    <property type="entry name" value="Skp1_comp_POZ"/>
</dbReference>
<dbReference type="PANTHER" id="PTHR11165">
    <property type="entry name" value="SKP1"/>
    <property type="match status" value="1"/>
</dbReference>
<dbReference type="GO" id="GO:0016567">
    <property type="term" value="P:protein ubiquitination"/>
    <property type="evidence" value="ECO:0007669"/>
    <property type="project" value="UniProtKB-UniPathway"/>
</dbReference>
<comment type="caution">
    <text evidence="7">The sequence shown here is derived from an EMBL/GenBank/DDBJ whole genome shotgun (WGS) entry which is preliminary data.</text>
</comment>
<feature type="domain" description="SKP1 component dimerisation" evidence="5">
    <location>
        <begin position="133"/>
        <end position="180"/>
    </location>
</feature>
<dbReference type="Proteomes" id="UP000186922">
    <property type="component" value="Unassembled WGS sequence"/>
</dbReference>
<evidence type="ECO:0000256" key="3">
    <source>
        <dbReference type="PIRNR" id="PIRNR028729"/>
    </source>
</evidence>
<proteinExistence type="inferred from homology"/>
<evidence type="ECO:0000256" key="1">
    <source>
        <dbReference type="ARBA" id="ARBA00009993"/>
    </source>
</evidence>
<dbReference type="Pfam" id="PF03931">
    <property type="entry name" value="Skp1_POZ"/>
    <property type="match status" value="1"/>
</dbReference>
<dbReference type="InterPro" id="IPR016897">
    <property type="entry name" value="SKP1"/>
</dbReference>
<feature type="region of interest" description="Disordered" evidence="4">
    <location>
        <begin position="167"/>
        <end position="191"/>
    </location>
</feature>
<dbReference type="InterPro" id="IPR001232">
    <property type="entry name" value="SKP1-like"/>
</dbReference>
<dbReference type="InterPro" id="IPR011333">
    <property type="entry name" value="SKP1/BTB/POZ_sf"/>
</dbReference>
<gene>
    <name evidence="7" type="primary">RvY_11636</name>
    <name evidence="7" type="synonym">RvY_11636.1</name>
    <name evidence="7" type="ORF">RvY_11636-1</name>
</gene>
<evidence type="ECO:0000313" key="7">
    <source>
        <dbReference type="EMBL" id="GAV00843.1"/>
    </source>
</evidence>
<evidence type="ECO:0000256" key="2">
    <source>
        <dbReference type="ARBA" id="ARBA00022786"/>
    </source>
</evidence>
<comment type="similarity">
    <text evidence="1 3">Belongs to the SKP1 family.</text>
</comment>
<dbReference type="AlphaFoldDB" id="A0A1D1VL35"/>
<keyword evidence="2 3" id="KW-0833">Ubl conjugation pathway</keyword>
<dbReference type="InterPro" id="IPR036296">
    <property type="entry name" value="SKP1-like_dim_sf"/>
</dbReference>
<comment type="pathway">
    <text evidence="3">Protein modification; protein ubiquitination.</text>
</comment>
<evidence type="ECO:0000313" key="8">
    <source>
        <dbReference type="Proteomes" id="UP000186922"/>
    </source>
</evidence>
<evidence type="ECO:0000256" key="4">
    <source>
        <dbReference type="SAM" id="MobiDB-lite"/>
    </source>
</evidence>
<dbReference type="UniPathway" id="UPA00143"/>
<evidence type="ECO:0008006" key="9">
    <source>
        <dbReference type="Google" id="ProtNLM"/>
    </source>
</evidence>
<dbReference type="SMART" id="SM00512">
    <property type="entry name" value="Skp1"/>
    <property type="match status" value="1"/>
</dbReference>
<dbReference type="InterPro" id="IPR016072">
    <property type="entry name" value="Skp1_comp_dimer"/>
</dbReference>
<dbReference type="GO" id="GO:0006511">
    <property type="term" value="P:ubiquitin-dependent protein catabolic process"/>
    <property type="evidence" value="ECO:0007669"/>
    <property type="project" value="InterPro"/>
</dbReference>
<dbReference type="SUPFAM" id="SSF54695">
    <property type="entry name" value="POZ domain"/>
    <property type="match status" value="1"/>
</dbReference>
<dbReference type="SUPFAM" id="SSF81382">
    <property type="entry name" value="Skp1 dimerisation domain-like"/>
    <property type="match status" value="1"/>
</dbReference>
<dbReference type="EMBL" id="BDGG01000006">
    <property type="protein sequence ID" value="GAV00843.1"/>
    <property type="molecule type" value="Genomic_DNA"/>
</dbReference>
<evidence type="ECO:0000259" key="6">
    <source>
        <dbReference type="Pfam" id="PF03931"/>
    </source>
</evidence>
<feature type="domain" description="SKP1 component POZ" evidence="6">
    <location>
        <begin position="19"/>
        <end position="81"/>
    </location>
</feature>
<dbReference type="OrthoDB" id="2342932at2759"/>
<name>A0A1D1VL35_RAMVA</name>
<dbReference type="FunFam" id="3.30.710.10:FF:000026">
    <property type="entry name" value="E3 ubiquitin ligase complex SCF subunit"/>
    <property type="match status" value="1"/>
</dbReference>
<accession>A0A1D1VL35</accession>
<dbReference type="Gene3D" id="3.30.710.10">
    <property type="entry name" value="Potassium Channel Kv1.1, Chain A"/>
    <property type="match status" value="1"/>
</dbReference>
<organism evidence="7 8">
    <name type="scientific">Ramazzottius varieornatus</name>
    <name type="common">Water bear</name>
    <name type="synonym">Tardigrade</name>
    <dbReference type="NCBI Taxonomy" id="947166"/>
    <lineage>
        <taxon>Eukaryota</taxon>
        <taxon>Metazoa</taxon>
        <taxon>Ecdysozoa</taxon>
        <taxon>Tardigrada</taxon>
        <taxon>Eutardigrada</taxon>
        <taxon>Parachela</taxon>
        <taxon>Hypsibioidea</taxon>
        <taxon>Ramazzottiidae</taxon>
        <taxon>Ramazzottius</taxon>
    </lineage>
</organism>
<dbReference type="Pfam" id="PF01466">
    <property type="entry name" value="Skp1"/>
    <property type="match status" value="1"/>
</dbReference>
<evidence type="ECO:0000259" key="5">
    <source>
        <dbReference type="Pfam" id="PF01466"/>
    </source>
</evidence>
<dbReference type="PIRSF" id="PIRSF028729">
    <property type="entry name" value="E3_ubiquit_lig_SCF_Skp"/>
    <property type="match status" value="1"/>
</dbReference>
<protein>
    <recommendedName>
        <fullName evidence="9">Skp1-related protein</fullName>
    </recommendedName>
</protein>
<sequence>MSTAASSSTSETIAEPGLKIKVSTKEGEVFELDEKVAKMSQVIRGILEDLGEQNGGDDSVLPLTQVETRIFRKILVWLKYHAGHDKEEAPKAEEDEIIARFCEEIPEWDQKFLNVDQAVILEIMLAADYLDIKKLRGLCCKTVANILKTKTVEQIREMYGIENDFTPEEEEEIRKQTAWCEDEPPRQGSNH</sequence>
<keyword evidence="8" id="KW-1185">Reference proteome</keyword>